<gene>
    <name evidence="1" type="ordered locus">MTR_7g027595</name>
</gene>
<reference evidence="2" key="3">
    <citation type="submission" date="2015-04" db="UniProtKB">
        <authorList>
            <consortium name="EnsemblPlants"/>
        </authorList>
    </citation>
    <scope>IDENTIFICATION</scope>
    <source>
        <strain evidence="2">cv. Jemalong A17</strain>
    </source>
</reference>
<organism evidence="1 3">
    <name type="scientific">Medicago truncatula</name>
    <name type="common">Barrel medic</name>
    <name type="synonym">Medicago tribuloides</name>
    <dbReference type="NCBI Taxonomy" id="3880"/>
    <lineage>
        <taxon>Eukaryota</taxon>
        <taxon>Viridiplantae</taxon>
        <taxon>Streptophyta</taxon>
        <taxon>Embryophyta</taxon>
        <taxon>Tracheophyta</taxon>
        <taxon>Spermatophyta</taxon>
        <taxon>Magnoliopsida</taxon>
        <taxon>eudicotyledons</taxon>
        <taxon>Gunneridae</taxon>
        <taxon>Pentapetalae</taxon>
        <taxon>rosids</taxon>
        <taxon>fabids</taxon>
        <taxon>Fabales</taxon>
        <taxon>Fabaceae</taxon>
        <taxon>Papilionoideae</taxon>
        <taxon>50 kb inversion clade</taxon>
        <taxon>NPAAA clade</taxon>
        <taxon>Hologalegina</taxon>
        <taxon>IRL clade</taxon>
        <taxon>Trifolieae</taxon>
        <taxon>Medicago</taxon>
    </lineage>
</organism>
<reference evidence="1 3" key="2">
    <citation type="journal article" date="2014" name="BMC Genomics">
        <title>An improved genome release (version Mt4.0) for the model legume Medicago truncatula.</title>
        <authorList>
            <person name="Tang H."/>
            <person name="Krishnakumar V."/>
            <person name="Bidwell S."/>
            <person name="Rosen B."/>
            <person name="Chan A."/>
            <person name="Zhou S."/>
            <person name="Gentzbittel L."/>
            <person name="Childs K.L."/>
            <person name="Yandell M."/>
            <person name="Gundlach H."/>
            <person name="Mayer K.F."/>
            <person name="Schwartz D.C."/>
            <person name="Town C.D."/>
        </authorList>
    </citation>
    <scope>GENOME REANNOTATION</scope>
    <source>
        <strain evidence="1">A17</strain>
        <strain evidence="2 3">cv. Jemalong A17</strain>
    </source>
</reference>
<dbReference type="HOGENOM" id="CLU_2871051_0_0_1"/>
<dbReference type="AlphaFoldDB" id="A0A072TYM7"/>
<keyword evidence="3" id="KW-1185">Reference proteome</keyword>
<accession>A0A072TYM7</accession>
<evidence type="ECO:0000313" key="3">
    <source>
        <dbReference type="Proteomes" id="UP000002051"/>
    </source>
</evidence>
<dbReference type="Proteomes" id="UP000002051">
    <property type="component" value="Unassembled WGS sequence"/>
</dbReference>
<reference evidence="1 3" key="1">
    <citation type="journal article" date="2011" name="Nature">
        <title>The Medicago genome provides insight into the evolution of rhizobial symbioses.</title>
        <authorList>
            <person name="Young N.D."/>
            <person name="Debelle F."/>
            <person name="Oldroyd G.E."/>
            <person name="Geurts R."/>
            <person name="Cannon S.B."/>
            <person name="Udvardi M.K."/>
            <person name="Benedito V.A."/>
            <person name="Mayer K.F."/>
            <person name="Gouzy J."/>
            <person name="Schoof H."/>
            <person name="Van de Peer Y."/>
            <person name="Proost S."/>
            <person name="Cook D.R."/>
            <person name="Meyers B.C."/>
            <person name="Spannagl M."/>
            <person name="Cheung F."/>
            <person name="De Mita S."/>
            <person name="Krishnakumar V."/>
            <person name="Gundlach H."/>
            <person name="Zhou S."/>
            <person name="Mudge J."/>
            <person name="Bharti A.K."/>
            <person name="Murray J.D."/>
            <person name="Naoumkina M.A."/>
            <person name="Rosen B."/>
            <person name="Silverstein K.A."/>
            <person name="Tang H."/>
            <person name="Rombauts S."/>
            <person name="Zhao P.X."/>
            <person name="Zhou P."/>
            <person name="Barbe V."/>
            <person name="Bardou P."/>
            <person name="Bechner M."/>
            <person name="Bellec A."/>
            <person name="Berger A."/>
            <person name="Berges H."/>
            <person name="Bidwell S."/>
            <person name="Bisseling T."/>
            <person name="Choisne N."/>
            <person name="Couloux A."/>
            <person name="Denny R."/>
            <person name="Deshpande S."/>
            <person name="Dai X."/>
            <person name="Doyle J.J."/>
            <person name="Dudez A.M."/>
            <person name="Farmer A.D."/>
            <person name="Fouteau S."/>
            <person name="Franken C."/>
            <person name="Gibelin C."/>
            <person name="Gish J."/>
            <person name="Goldstein S."/>
            <person name="Gonzalez A.J."/>
            <person name="Green P.J."/>
            <person name="Hallab A."/>
            <person name="Hartog M."/>
            <person name="Hua A."/>
            <person name="Humphray S.J."/>
            <person name="Jeong D.H."/>
            <person name="Jing Y."/>
            <person name="Jocker A."/>
            <person name="Kenton S.M."/>
            <person name="Kim D.J."/>
            <person name="Klee K."/>
            <person name="Lai H."/>
            <person name="Lang C."/>
            <person name="Lin S."/>
            <person name="Macmil S.L."/>
            <person name="Magdelenat G."/>
            <person name="Matthews L."/>
            <person name="McCorrison J."/>
            <person name="Monaghan E.L."/>
            <person name="Mun J.H."/>
            <person name="Najar F.Z."/>
            <person name="Nicholson C."/>
            <person name="Noirot C."/>
            <person name="O'Bleness M."/>
            <person name="Paule C.R."/>
            <person name="Poulain J."/>
            <person name="Prion F."/>
            <person name="Qin B."/>
            <person name="Qu C."/>
            <person name="Retzel E.F."/>
            <person name="Riddle C."/>
            <person name="Sallet E."/>
            <person name="Samain S."/>
            <person name="Samson N."/>
            <person name="Sanders I."/>
            <person name="Saurat O."/>
            <person name="Scarpelli C."/>
            <person name="Schiex T."/>
            <person name="Segurens B."/>
            <person name="Severin A.J."/>
            <person name="Sherrier D.J."/>
            <person name="Shi R."/>
            <person name="Sims S."/>
            <person name="Singer S.R."/>
            <person name="Sinharoy S."/>
            <person name="Sterck L."/>
            <person name="Viollet A."/>
            <person name="Wang B.B."/>
            <person name="Wang K."/>
            <person name="Wang M."/>
            <person name="Wang X."/>
            <person name="Warfsmann J."/>
            <person name="Weissenbach J."/>
            <person name="White D.D."/>
            <person name="White J.D."/>
            <person name="Wiley G.B."/>
            <person name="Wincker P."/>
            <person name="Xing Y."/>
            <person name="Yang L."/>
            <person name="Yao Z."/>
            <person name="Ying F."/>
            <person name="Zhai J."/>
            <person name="Zhou L."/>
            <person name="Zuber A."/>
            <person name="Denarie J."/>
            <person name="Dixon R.A."/>
            <person name="May G.D."/>
            <person name="Schwartz D.C."/>
            <person name="Rogers J."/>
            <person name="Quetier F."/>
            <person name="Town C.D."/>
            <person name="Roe B.A."/>
        </authorList>
    </citation>
    <scope>NUCLEOTIDE SEQUENCE [LARGE SCALE GENOMIC DNA]</scope>
    <source>
        <strain evidence="1">A17</strain>
        <strain evidence="2 3">cv. Jemalong A17</strain>
    </source>
</reference>
<dbReference type="EnsemblPlants" id="KEH21948">
    <property type="protein sequence ID" value="KEH21948"/>
    <property type="gene ID" value="MTR_7g027595"/>
</dbReference>
<proteinExistence type="predicted"/>
<dbReference type="EMBL" id="CM001223">
    <property type="protein sequence ID" value="KEH21948.1"/>
    <property type="molecule type" value="Genomic_DNA"/>
</dbReference>
<evidence type="ECO:0000313" key="1">
    <source>
        <dbReference type="EMBL" id="KEH21948.1"/>
    </source>
</evidence>
<sequence length="64" mass="6800">MALMTELRPEVIACFVCSSIKEIGGNGVVTAKTTAANKDKDKRKPNSHSSCVGIHFHVAQTAEA</sequence>
<name>A0A072TYM7_MEDTR</name>
<evidence type="ECO:0000313" key="2">
    <source>
        <dbReference type="EnsemblPlants" id="KEH21948"/>
    </source>
</evidence>
<protein>
    <submittedName>
        <fullName evidence="1 2">Uncharacterized protein</fullName>
    </submittedName>
</protein>